<protein>
    <submittedName>
        <fullName evidence="2">Uncharacterized protein</fullName>
    </submittedName>
</protein>
<evidence type="ECO:0000313" key="3">
    <source>
        <dbReference type="Proteomes" id="UP000225706"/>
    </source>
</evidence>
<keyword evidence="3" id="KW-1185">Reference proteome</keyword>
<dbReference type="OrthoDB" id="5976674at2759"/>
<comment type="caution">
    <text evidence="2">The sequence shown here is derived from an EMBL/GenBank/DDBJ whole genome shotgun (WGS) entry which is preliminary data.</text>
</comment>
<evidence type="ECO:0000256" key="1">
    <source>
        <dbReference type="SAM" id="MobiDB-lite"/>
    </source>
</evidence>
<organism evidence="2 3">
    <name type="scientific">Stylophora pistillata</name>
    <name type="common">Smooth cauliflower coral</name>
    <dbReference type="NCBI Taxonomy" id="50429"/>
    <lineage>
        <taxon>Eukaryota</taxon>
        <taxon>Metazoa</taxon>
        <taxon>Cnidaria</taxon>
        <taxon>Anthozoa</taxon>
        <taxon>Hexacorallia</taxon>
        <taxon>Scleractinia</taxon>
        <taxon>Astrocoeniina</taxon>
        <taxon>Pocilloporidae</taxon>
        <taxon>Stylophora</taxon>
    </lineage>
</organism>
<feature type="compositionally biased region" description="Basic and acidic residues" evidence="1">
    <location>
        <begin position="47"/>
        <end position="92"/>
    </location>
</feature>
<proteinExistence type="predicted"/>
<dbReference type="PANTHER" id="PTHR33309">
    <property type="entry name" value="KERATIN, ULTRA HIGH-SULFUR MATRIX PROTEIN-LIKE"/>
    <property type="match status" value="1"/>
</dbReference>
<sequence length="194" mass="22731">MSCQACKFPVKEEITLVQADPRELKASGISPEPTKLDRLLEEIIERAEACDQSRDEEDDKAREKKQREQEQAKDIRLKAMESLSETKKRSLSDGDGENQNKAKKRRSNGTEMVAYLRERATEENRLKERDIEIRSVQLEKEAERQQLLDKQHNSLMQLLLQQQQQQQQQQQHLDIFRATLLKICFFNYDCIGPN</sequence>
<gene>
    <name evidence="2" type="ORF">AWC38_SpisGene11499</name>
</gene>
<evidence type="ECO:0000313" key="2">
    <source>
        <dbReference type="EMBL" id="PFX23943.1"/>
    </source>
</evidence>
<name>A0A2B4S4G6_STYPI</name>
<dbReference type="Proteomes" id="UP000225706">
    <property type="component" value="Unassembled WGS sequence"/>
</dbReference>
<reference evidence="3" key="1">
    <citation type="journal article" date="2017" name="bioRxiv">
        <title>Comparative analysis of the genomes of Stylophora pistillata and Acropora digitifera provides evidence for extensive differences between species of corals.</title>
        <authorList>
            <person name="Voolstra C.R."/>
            <person name="Li Y."/>
            <person name="Liew Y.J."/>
            <person name="Baumgarten S."/>
            <person name="Zoccola D."/>
            <person name="Flot J.-F."/>
            <person name="Tambutte S."/>
            <person name="Allemand D."/>
            <person name="Aranda M."/>
        </authorList>
    </citation>
    <scope>NUCLEOTIDE SEQUENCE [LARGE SCALE GENOMIC DNA]</scope>
</reference>
<dbReference type="EMBL" id="LSMT01000191">
    <property type="protein sequence ID" value="PFX23943.1"/>
    <property type="molecule type" value="Genomic_DNA"/>
</dbReference>
<feature type="region of interest" description="Disordered" evidence="1">
    <location>
        <begin position="47"/>
        <end position="110"/>
    </location>
</feature>
<dbReference type="AlphaFoldDB" id="A0A2B4S4G6"/>
<accession>A0A2B4S4G6</accession>
<dbReference type="PANTHER" id="PTHR33309:SF1">
    <property type="entry name" value="MYB_SANT-LIKE DNA-BINDING DOMAIN-CONTAINING PROTEIN"/>
    <property type="match status" value="1"/>
</dbReference>